<dbReference type="PROSITE" id="PS50995">
    <property type="entry name" value="HTH_MARR_2"/>
    <property type="match status" value="1"/>
</dbReference>
<dbReference type="PANTHER" id="PTHR33164:SF99">
    <property type="entry name" value="MARR FAMILY REGULATORY PROTEIN"/>
    <property type="match status" value="1"/>
</dbReference>
<sequence length="157" mass="17490">MEEPRWLSEEERQTWLAVVGLLVRLPSALDAQLQRDAGISNFEYQVMAGLSESPDRSMRMSDLAALSNGSLSRMSHVVKRLERQGWVERGPDPSDGRYTIATLTHDGYQKVVDAAPGHVAAVRRLVFDPLTKPQTRQLREIGHRVLNAVDPDGTCPS</sequence>
<feature type="domain" description="HTH marR-type" evidence="1">
    <location>
        <begin position="15"/>
        <end position="147"/>
    </location>
</feature>
<dbReference type="EMBL" id="SOCP01000018">
    <property type="protein sequence ID" value="TDV42247.1"/>
    <property type="molecule type" value="Genomic_DNA"/>
</dbReference>
<dbReference type="SUPFAM" id="SSF46785">
    <property type="entry name" value="Winged helix' DNA-binding domain"/>
    <property type="match status" value="1"/>
</dbReference>
<reference evidence="2 3" key="1">
    <citation type="submission" date="2019-03" db="EMBL/GenBank/DDBJ databases">
        <title>Genomic Encyclopedia of Archaeal and Bacterial Type Strains, Phase II (KMG-II): from individual species to whole genera.</title>
        <authorList>
            <person name="Goeker M."/>
        </authorList>
    </citation>
    <scope>NUCLEOTIDE SEQUENCE [LARGE SCALE GENOMIC DNA]</scope>
    <source>
        <strain evidence="2 3">DSM 45499</strain>
    </source>
</reference>
<accession>A0A4R7V180</accession>
<dbReference type="GO" id="GO:0006950">
    <property type="term" value="P:response to stress"/>
    <property type="evidence" value="ECO:0007669"/>
    <property type="project" value="TreeGrafter"/>
</dbReference>
<dbReference type="GO" id="GO:0003700">
    <property type="term" value="F:DNA-binding transcription factor activity"/>
    <property type="evidence" value="ECO:0007669"/>
    <property type="project" value="InterPro"/>
</dbReference>
<protein>
    <submittedName>
        <fullName evidence="2">DNA-binding MarR family transcriptional regulator</fullName>
    </submittedName>
</protein>
<evidence type="ECO:0000259" key="1">
    <source>
        <dbReference type="PROSITE" id="PS50995"/>
    </source>
</evidence>
<organism evidence="2 3">
    <name type="scientific">Actinophytocola oryzae</name>
    <dbReference type="NCBI Taxonomy" id="502181"/>
    <lineage>
        <taxon>Bacteria</taxon>
        <taxon>Bacillati</taxon>
        <taxon>Actinomycetota</taxon>
        <taxon>Actinomycetes</taxon>
        <taxon>Pseudonocardiales</taxon>
        <taxon>Pseudonocardiaceae</taxon>
    </lineage>
</organism>
<dbReference type="InterPro" id="IPR036388">
    <property type="entry name" value="WH-like_DNA-bd_sf"/>
</dbReference>
<dbReference type="RefSeq" id="WP_133907435.1">
    <property type="nucleotide sequence ID" value="NZ_SOCP01000018.1"/>
</dbReference>
<dbReference type="GO" id="GO:0003677">
    <property type="term" value="F:DNA binding"/>
    <property type="evidence" value="ECO:0007669"/>
    <property type="project" value="UniProtKB-KW"/>
</dbReference>
<dbReference type="Proteomes" id="UP000294927">
    <property type="component" value="Unassembled WGS sequence"/>
</dbReference>
<dbReference type="InterPro" id="IPR000835">
    <property type="entry name" value="HTH_MarR-typ"/>
</dbReference>
<name>A0A4R7V180_9PSEU</name>
<dbReference type="Gene3D" id="1.10.10.10">
    <property type="entry name" value="Winged helix-like DNA-binding domain superfamily/Winged helix DNA-binding domain"/>
    <property type="match status" value="1"/>
</dbReference>
<dbReference type="InterPro" id="IPR039422">
    <property type="entry name" value="MarR/SlyA-like"/>
</dbReference>
<proteinExistence type="predicted"/>
<dbReference type="SMART" id="SM00347">
    <property type="entry name" value="HTH_MARR"/>
    <property type="match status" value="1"/>
</dbReference>
<comment type="caution">
    <text evidence="2">The sequence shown here is derived from an EMBL/GenBank/DDBJ whole genome shotgun (WGS) entry which is preliminary data.</text>
</comment>
<keyword evidence="2" id="KW-0238">DNA-binding</keyword>
<dbReference type="AlphaFoldDB" id="A0A4R7V180"/>
<evidence type="ECO:0000313" key="3">
    <source>
        <dbReference type="Proteomes" id="UP000294927"/>
    </source>
</evidence>
<keyword evidence="3" id="KW-1185">Reference proteome</keyword>
<evidence type="ECO:0000313" key="2">
    <source>
        <dbReference type="EMBL" id="TDV42247.1"/>
    </source>
</evidence>
<dbReference type="Pfam" id="PF01047">
    <property type="entry name" value="MarR"/>
    <property type="match status" value="1"/>
</dbReference>
<dbReference type="PANTHER" id="PTHR33164">
    <property type="entry name" value="TRANSCRIPTIONAL REGULATOR, MARR FAMILY"/>
    <property type="match status" value="1"/>
</dbReference>
<gene>
    <name evidence="2" type="ORF">CLV71_118117</name>
</gene>
<dbReference type="OrthoDB" id="3254910at2"/>
<dbReference type="InterPro" id="IPR036390">
    <property type="entry name" value="WH_DNA-bd_sf"/>
</dbReference>